<evidence type="ECO:0000313" key="3">
    <source>
        <dbReference type="Proteomes" id="UP000276232"/>
    </source>
</evidence>
<keyword evidence="3" id="KW-1185">Reference proteome</keyword>
<name>A0A3N1HMF4_9ACTN</name>
<dbReference type="PANTHER" id="PTHR43072:SF8">
    <property type="entry name" value="ACYLTRANSFERASE FABY-RELATED"/>
    <property type="match status" value="1"/>
</dbReference>
<feature type="domain" description="N-acetyltransferase" evidence="1">
    <location>
        <begin position="13"/>
        <end position="174"/>
    </location>
</feature>
<dbReference type="InterPro" id="IPR016181">
    <property type="entry name" value="Acyl_CoA_acyltransferase"/>
</dbReference>
<dbReference type="Gene3D" id="3.40.630.30">
    <property type="match status" value="1"/>
</dbReference>
<evidence type="ECO:0000313" key="2">
    <source>
        <dbReference type="EMBL" id="ROP43713.1"/>
    </source>
</evidence>
<dbReference type="Pfam" id="PF00583">
    <property type="entry name" value="Acetyltransf_1"/>
    <property type="match status" value="1"/>
</dbReference>
<dbReference type="EMBL" id="RJKN01000003">
    <property type="protein sequence ID" value="ROP43713.1"/>
    <property type="molecule type" value="Genomic_DNA"/>
</dbReference>
<keyword evidence="2" id="KW-0808">Transferase</keyword>
<dbReference type="InterPro" id="IPR000182">
    <property type="entry name" value="GNAT_dom"/>
</dbReference>
<sequence length="190" mass="20016">MTTPPRPLPPTDLRVRDATAADAVACAAVYAPYVTGSVATFETEPPDAATTARRIAAAQEHHAWLVLEDASGVVGLAHGGPFRPRPAYRWTCETTVYLAPAATGRGAGRLLYGALLQRLAERGLRTATAVVALPNAASEGLHAALGFEPVGTFPRVGWKLGAWRDVAWYRRDLGDGPVDEAAGAAPPEPR</sequence>
<dbReference type="CDD" id="cd04301">
    <property type="entry name" value="NAT_SF"/>
    <property type="match status" value="1"/>
</dbReference>
<dbReference type="InParanoid" id="A0A3N1HMF4"/>
<dbReference type="PANTHER" id="PTHR43072">
    <property type="entry name" value="N-ACETYLTRANSFERASE"/>
    <property type="match status" value="1"/>
</dbReference>
<comment type="caution">
    <text evidence="2">The sequence shown here is derived from an EMBL/GenBank/DDBJ whole genome shotgun (WGS) entry which is preliminary data.</text>
</comment>
<dbReference type="Proteomes" id="UP000276232">
    <property type="component" value="Unassembled WGS sequence"/>
</dbReference>
<accession>A0A3N1HMF4</accession>
<dbReference type="PROSITE" id="PS51186">
    <property type="entry name" value="GNAT"/>
    <property type="match status" value="1"/>
</dbReference>
<dbReference type="GO" id="GO:0016747">
    <property type="term" value="F:acyltransferase activity, transferring groups other than amino-acyl groups"/>
    <property type="evidence" value="ECO:0007669"/>
    <property type="project" value="InterPro"/>
</dbReference>
<dbReference type="SUPFAM" id="SSF55729">
    <property type="entry name" value="Acyl-CoA N-acyltransferases (Nat)"/>
    <property type="match status" value="1"/>
</dbReference>
<evidence type="ECO:0000259" key="1">
    <source>
        <dbReference type="PROSITE" id="PS51186"/>
    </source>
</evidence>
<reference evidence="2 3" key="1">
    <citation type="journal article" date="2015" name="Stand. Genomic Sci.">
        <title>Genomic Encyclopedia of Bacterial and Archaeal Type Strains, Phase III: the genomes of soil and plant-associated and newly described type strains.</title>
        <authorList>
            <person name="Whitman W.B."/>
            <person name="Woyke T."/>
            <person name="Klenk H.P."/>
            <person name="Zhou Y."/>
            <person name="Lilburn T.G."/>
            <person name="Beck B.J."/>
            <person name="De Vos P."/>
            <person name="Vandamme P."/>
            <person name="Eisen J.A."/>
            <person name="Garrity G."/>
            <person name="Hugenholtz P."/>
            <person name="Kyrpides N.C."/>
        </authorList>
    </citation>
    <scope>NUCLEOTIDE SEQUENCE [LARGE SCALE GENOMIC DNA]</scope>
    <source>
        <strain evidence="2 3">CECT 7306</strain>
    </source>
</reference>
<proteinExistence type="predicted"/>
<organism evidence="2 3">
    <name type="scientific">Pseudokineococcus lusitanus</name>
    <dbReference type="NCBI Taxonomy" id="763993"/>
    <lineage>
        <taxon>Bacteria</taxon>
        <taxon>Bacillati</taxon>
        <taxon>Actinomycetota</taxon>
        <taxon>Actinomycetes</taxon>
        <taxon>Kineosporiales</taxon>
        <taxon>Kineosporiaceae</taxon>
        <taxon>Pseudokineococcus</taxon>
    </lineage>
</organism>
<dbReference type="RefSeq" id="WP_241967065.1">
    <property type="nucleotide sequence ID" value="NZ_RJKN01000003.1"/>
</dbReference>
<dbReference type="AlphaFoldDB" id="A0A3N1HMF4"/>
<gene>
    <name evidence="2" type="ORF">EDC03_1307</name>
</gene>
<protein>
    <submittedName>
        <fullName evidence="2">Phosphinothricin acetyltransferase</fullName>
    </submittedName>
</protein>